<dbReference type="Proteomes" id="UP000217918">
    <property type="component" value="Unassembled WGS sequence"/>
</dbReference>
<dbReference type="PANTHER" id="PTHR10000">
    <property type="entry name" value="PHOSPHOSERINE PHOSPHATASE"/>
    <property type="match status" value="1"/>
</dbReference>
<protein>
    <submittedName>
        <fullName evidence="1">Uncharacterized protein</fullName>
    </submittedName>
</protein>
<dbReference type="PANTHER" id="PTHR10000:SF53">
    <property type="entry name" value="5-AMINO-6-(5-PHOSPHO-D-RIBITYLAMINO)URACIL PHOSPHATASE YBJI-RELATED"/>
    <property type="match status" value="1"/>
</dbReference>
<gene>
    <name evidence="1" type="ORF">CNR29_10575</name>
</gene>
<dbReference type="InterPro" id="IPR023214">
    <property type="entry name" value="HAD_sf"/>
</dbReference>
<evidence type="ECO:0000313" key="2">
    <source>
        <dbReference type="Proteomes" id="UP000217918"/>
    </source>
</evidence>
<dbReference type="GO" id="GO:0000287">
    <property type="term" value="F:magnesium ion binding"/>
    <property type="evidence" value="ECO:0007669"/>
    <property type="project" value="TreeGrafter"/>
</dbReference>
<evidence type="ECO:0000313" key="1">
    <source>
        <dbReference type="EMBL" id="PBQ24432.1"/>
    </source>
</evidence>
<name>A0A2A3TZH8_LEVBR</name>
<dbReference type="NCBIfam" id="TIGR01484">
    <property type="entry name" value="HAD-SF-IIB"/>
    <property type="match status" value="1"/>
</dbReference>
<dbReference type="InterPro" id="IPR006379">
    <property type="entry name" value="HAD-SF_hydro_IIB"/>
</dbReference>
<dbReference type="SUPFAM" id="SSF56784">
    <property type="entry name" value="HAD-like"/>
    <property type="match status" value="1"/>
</dbReference>
<dbReference type="Pfam" id="PF08282">
    <property type="entry name" value="Hydrolase_3"/>
    <property type="match status" value="1"/>
</dbReference>
<proteinExistence type="predicted"/>
<dbReference type="GO" id="GO:0016791">
    <property type="term" value="F:phosphatase activity"/>
    <property type="evidence" value="ECO:0007669"/>
    <property type="project" value="TreeGrafter"/>
</dbReference>
<dbReference type="AlphaFoldDB" id="A0A2A3TZH8"/>
<dbReference type="Gene3D" id="3.30.1240.10">
    <property type="match status" value="1"/>
</dbReference>
<sequence>MGDEKVIPRLIATDLDGTLLDDAGKYDEQRFDQQLAALWERQIRVVIATGDPLDYVQHLFAPLKQRQRLTYIVEDGALICTASGHVLQSSAIPVMLWQAAIQWIQRTPQLRNGFIIACGRQRAYTTLLATTNRFQASQQFYPSLRTIKQFNQIKTPILKLDVTWTDSHTNVAGLVQHFNDQFAGQLQATDAGMGGMNITLPQVNKATALQSLGRRWQITPQQMAAFGNDGNDRTMLTFVGQDFAVANANPIVRRQVTWPLSRTNNQAAVLTQIATWLV</sequence>
<reference evidence="1 2" key="1">
    <citation type="submission" date="2017-09" db="EMBL/GenBank/DDBJ databases">
        <title>Genome sequence of Lactobacillus brevis D7.</title>
        <authorList>
            <person name="Kwon M.-S."/>
            <person name="Lim S.K."/>
            <person name="Choi H.-J."/>
        </authorList>
    </citation>
    <scope>NUCLEOTIDE SEQUENCE [LARGE SCALE GENOMIC DNA]</scope>
    <source>
        <strain evidence="1 2">D7</strain>
    </source>
</reference>
<dbReference type="GO" id="GO:0005829">
    <property type="term" value="C:cytosol"/>
    <property type="evidence" value="ECO:0007669"/>
    <property type="project" value="TreeGrafter"/>
</dbReference>
<dbReference type="EMBL" id="NVYO01000001">
    <property type="protein sequence ID" value="PBQ24432.1"/>
    <property type="molecule type" value="Genomic_DNA"/>
</dbReference>
<dbReference type="Gene3D" id="3.40.50.1000">
    <property type="entry name" value="HAD superfamily/HAD-like"/>
    <property type="match status" value="1"/>
</dbReference>
<organism evidence="1 2">
    <name type="scientific">Levilactobacillus brevis</name>
    <name type="common">Lactobacillus brevis</name>
    <dbReference type="NCBI Taxonomy" id="1580"/>
    <lineage>
        <taxon>Bacteria</taxon>
        <taxon>Bacillati</taxon>
        <taxon>Bacillota</taxon>
        <taxon>Bacilli</taxon>
        <taxon>Lactobacillales</taxon>
        <taxon>Lactobacillaceae</taxon>
        <taxon>Levilactobacillus</taxon>
    </lineage>
</organism>
<comment type="caution">
    <text evidence="1">The sequence shown here is derived from an EMBL/GenBank/DDBJ whole genome shotgun (WGS) entry which is preliminary data.</text>
</comment>
<accession>A0A2A3TZH8</accession>
<dbReference type="InterPro" id="IPR036412">
    <property type="entry name" value="HAD-like_sf"/>
</dbReference>